<dbReference type="InterPro" id="IPR035906">
    <property type="entry name" value="MetI-like_sf"/>
</dbReference>
<accession>A0ABQ3E1Y0</accession>
<dbReference type="InterPro" id="IPR000515">
    <property type="entry name" value="MetI-like"/>
</dbReference>
<protein>
    <submittedName>
        <fullName evidence="9">ABC transporter permease</fullName>
    </submittedName>
</protein>
<comment type="similarity">
    <text evidence="7">Belongs to the binding-protein-dependent transport system permease family.</text>
</comment>
<dbReference type="PANTHER" id="PTHR32243">
    <property type="entry name" value="MALTOSE TRANSPORT SYSTEM PERMEASE-RELATED"/>
    <property type="match status" value="1"/>
</dbReference>
<feature type="transmembrane region" description="Helical" evidence="7">
    <location>
        <begin position="189"/>
        <end position="211"/>
    </location>
</feature>
<evidence type="ECO:0000313" key="10">
    <source>
        <dbReference type="Proteomes" id="UP000637980"/>
    </source>
</evidence>
<feature type="domain" description="ABC transmembrane type-1" evidence="8">
    <location>
        <begin position="73"/>
        <end position="265"/>
    </location>
</feature>
<dbReference type="Proteomes" id="UP000637980">
    <property type="component" value="Unassembled WGS sequence"/>
</dbReference>
<proteinExistence type="inferred from homology"/>
<comment type="caution">
    <text evidence="9">The sequence shown here is derived from an EMBL/GenBank/DDBJ whole genome shotgun (WGS) entry which is preliminary data.</text>
</comment>
<evidence type="ECO:0000256" key="2">
    <source>
        <dbReference type="ARBA" id="ARBA00022448"/>
    </source>
</evidence>
<dbReference type="SUPFAM" id="SSF161098">
    <property type="entry name" value="MetI-like"/>
    <property type="match status" value="1"/>
</dbReference>
<feature type="transmembrane region" description="Helical" evidence="7">
    <location>
        <begin position="72"/>
        <end position="96"/>
    </location>
</feature>
<evidence type="ECO:0000259" key="8">
    <source>
        <dbReference type="PROSITE" id="PS50928"/>
    </source>
</evidence>
<feature type="transmembrane region" description="Helical" evidence="7">
    <location>
        <begin position="141"/>
        <end position="160"/>
    </location>
</feature>
<evidence type="ECO:0000256" key="5">
    <source>
        <dbReference type="ARBA" id="ARBA00022989"/>
    </source>
</evidence>
<feature type="transmembrane region" description="Helical" evidence="7">
    <location>
        <begin position="12"/>
        <end position="29"/>
    </location>
</feature>
<dbReference type="EMBL" id="BMXE01000001">
    <property type="protein sequence ID" value="GHB23031.1"/>
    <property type="molecule type" value="Genomic_DNA"/>
</dbReference>
<dbReference type="PANTHER" id="PTHR32243:SF18">
    <property type="entry name" value="INNER MEMBRANE ABC TRANSPORTER PERMEASE PROTEIN YCJP"/>
    <property type="match status" value="1"/>
</dbReference>
<dbReference type="Pfam" id="PF00528">
    <property type="entry name" value="BPD_transp_1"/>
    <property type="match status" value="1"/>
</dbReference>
<keyword evidence="3" id="KW-1003">Cell membrane</keyword>
<dbReference type="Gene3D" id="1.10.3720.10">
    <property type="entry name" value="MetI-like"/>
    <property type="match status" value="1"/>
</dbReference>
<keyword evidence="6 7" id="KW-0472">Membrane</keyword>
<evidence type="ECO:0000256" key="6">
    <source>
        <dbReference type="ARBA" id="ARBA00023136"/>
    </source>
</evidence>
<sequence length="280" mass="31672">MMDHYSLPHKIFLYVCVALFLGFILLPFFEMFMTSLRPLEHLFRSPYQFWSDDFSFKAYAQMWVTVPMLPRYIANSMFISLSVTALALTFIIPAAYAYARFDFKGKTLSLGIFLAVNMFSGAVLLIPLYKLLRTYGLLNTYFAMIVPGAAFLVPMGIWLLKSYLEKIPRELEEAAFMDGASRLYTLRRVVLPLAVPGLMVVGVAVFLSAYAQQFLFAITFNSVKEFMPLPAGILEFIGFQSVKWNQMMAASIIGILPVLVIFLFLQRYLVAGLTAGALKE</sequence>
<dbReference type="InterPro" id="IPR050901">
    <property type="entry name" value="BP-dep_ABC_trans_perm"/>
</dbReference>
<reference evidence="10" key="1">
    <citation type="journal article" date="2019" name="Int. J. Syst. Evol. Microbiol.">
        <title>The Global Catalogue of Microorganisms (GCM) 10K type strain sequencing project: providing services to taxonomists for standard genome sequencing and annotation.</title>
        <authorList>
            <consortium name="The Broad Institute Genomics Platform"/>
            <consortium name="The Broad Institute Genome Sequencing Center for Infectious Disease"/>
            <person name="Wu L."/>
            <person name="Ma J."/>
        </authorList>
    </citation>
    <scope>NUCLEOTIDE SEQUENCE [LARGE SCALE GENOMIC DNA]</scope>
    <source>
        <strain evidence="10">KCTC 12861</strain>
    </source>
</reference>
<evidence type="ECO:0000256" key="3">
    <source>
        <dbReference type="ARBA" id="ARBA00022475"/>
    </source>
</evidence>
<feature type="transmembrane region" description="Helical" evidence="7">
    <location>
        <begin position="247"/>
        <end position="265"/>
    </location>
</feature>
<keyword evidence="10" id="KW-1185">Reference proteome</keyword>
<keyword evidence="2 7" id="KW-0813">Transport</keyword>
<evidence type="ECO:0000256" key="7">
    <source>
        <dbReference type="RuleBase" id="RU363032"/>
    </source>
</evidence>
<comment type="subcellular location">
    <subcellularLocation>
        <location evidence="1 7">Cell membrane</location>
        <topology evidence="1 7">Multi-pass membrane protein</topology>
    </subcellularLocation>
</comment>
<evidence type="ECO:0000313" key="9">
    <source>
        <dbReference type="EMBL" id="GHB23031.1"/>
    </source>
</evidence>
<name>A0ABQ3E1Y0_9HYPH</name>
<organism evidence="9 10">
    <name type="scientific">Pseudovibrio japonicus</name>
    <dbReference type="NCBI Taxonomy" id="366534"/>
    <lineage>
        <taxon>Bacteria</taxon>
        <taxon>Pseudomonadati</taxon>
        <taxon>Pseudomonadota</taxon>
        <taxon>Alphaproteobacteria</taxon>
        <taxon>Hyphomicrobiales</taxon>
        <taxon>Stappiaceae</taxon>
        <taxon>Pseudovibrio</taxon>
    </lineage>
</organism>
<dbReference type="RefSeq" id="WP_189435525.1">
    <property type="nucleotide sequence ID" value="NZ_BMXE01000001.1"/>
</dbReference>
<evidence type="ECO:0000256" key="4">
    <source>
        <dbReference type="ARBA" id="ARBA00022692"/>
    </source>
</evidence>
<keyword evidence="4 7" id="KW-0812">Transmembrane</keyword>
<dbReference type="CDD" id="cd06261">
    <property type="entry name" value="TM_PBP2"/>
    <property type="match status" value="1"/>
</dbReference>
<keyword evidence="5 7" id="KW-1133">Transmembrane helix</keyword>
<dbReference type="PROSITE" id="PS50928">
    <property type="entry name" value="ABC_TM1"/>
    <property type="match status" value="1"/>
</dbReference>
<feature type="transmembrane region" description="Helical" evidence="7">
    <location>
        <begin position="108"/>
        <end position="129"/>
    </location>
</feature>
<evidence type="ECO:0000256" key="1">
    <source>
        <dbReference type="ARBA" id="ARBA00004651"/>
    </source>
</evidence>
<gene>
    <name evidence="9" type="ORF">GCM10007094_09080</name>
</gene>